<evidence type="ECO:0000313" key="1">
    <source>
        <dbReference type="EMBL" id="MBE9069548.1"/>
    </source>
</evidence>
<gene>
    <name evidence="1" type="ORF">IQ260_23155</name>
</gene>
<organism evidence="1 2">
    <name type="scientific">Leptolyngbya cf. ectocarpi LEGE 11479</name>
    <dbReference type="NCBI Taxonomy" id="1828722"/>
    <lineage>
        <taxon>Bacteria</taxon>
        <taxon>Bacillati</taxon>
        <taxon>Cyanobacteriota</taxon>
        <taxon>Cyanophyceae</taxon>
        <taxon>Leptolyngbyales</taxon>
        <taxon>Leptolyngbyaceae</taxon>
        <taxon>Leptolyngbya group</taxon>
        <taxon>Leptolyngbya</taxon>
    </lineage>
</organism>
<protein>
    <submittedName>
        <fullName evidence="1">Uncharacterized protein</fullName>
    </submittedName>
</protein>
<reference evidence="1" key="1">
    <citation type="submission" date="2020-10" db="EMBL/GenBank/DDBJ databases">
        <authorList>
            <person name="Castelo-Branco R."/>
            <person name="Eusebio N."/>
            <person name="Adriana R."/>
            <person name="Vieira A."/>
            <person name="Brugerolle De Fraissinette N."/>
            <person name="Rezende De Castro R."/>
            <person name="Schneider M.P."/>
            <person name="Vasconcelos V."/>
            <person name="Leao P.N."/>
        </authorList>
    </citation>
    <scope>NUCLEOTIDE SEQUENCE</scope>
    <source>
        <strain evidence="1">LEGE 11479</strain>
    </source>
</reference>
<dbReference type="AlphaFoldDB" id="A0A929FCG1"/>
<name>A0A929FCG1_LEPEC</name>
<dbReference type="EMBL" id="JADEXP010000289">
    <property type="protein sequence ID" value="MBE9069548.1"/>
    <property type="molecule type" value="Genomic_DNA"/>
</dbReference>
<dbReference type="RefSeq" id="WP_193995445.1">
    <property type="nucleotide sequence ID" value="NZ_JADEXP010000289.1"/>
</dbReference>
<sequence>MDESSQVLFLRDGRMDTSLLRLIWSVVEETPAAHLRRKGERDRMRLLLKKIDSRVILSPQERSQVQQYLMERSALIQEICLEQAM</sequence>
<evidence type="ECO:0000313" key="2">
    <source>
        <dbReference type="Proteomes" id="UP000615026"/>
    </source>
</evidence>
<keyword evidence="2" id="KW-1185">Reference proteome</keyword>
<comment type="caution">
    <text evidence="1">The sequence shown here is derived from an EMBL/GenBank/DDBJ whole genome shotgun (WGS) entry which is preliminary data.</text>
</comment>
<accession>A0A929FCG1</accession>
<proteinExistence type="predicted"/>
<dbReference type="Proteomes" id="UP000615026">
    <property type="component" value="Unassembled WGS sequence"/>
</dbReference>